<dbReference type="GO" id="GO:0003735">
    <property type="term" value="F:structural constituent of ribosome"/>
    <property type="evidence" value="ECO:0007669"/>
    <property type="project" value="InterPro"/>
</dbReference>
<comment type="similarity">
    <text evidence="1 4 5">Belongs to the bacterial ribosomal protein bL17 family.</text>
</comment>
<keyword evidence="3 4" id="KW-0687">Ribonucleoprotein</keyword>
<evidence type="ECO:0000256" key="2">
    <source>
        <dbReference type="ARBA" id="ARBA00022980"/>
    </source>
</evidence>
<feature type="compositionally biased region" description="Basic and acidic residues" evidence="6">
    <location>
        <begin position="136"/>
        <end position="164"/>
    </location>
</feature>
<dbReference type="PANTHER" id="PTHR14413:SF16">
    <property type="entry name" value="LARGE RIBOSOMAL SUBUNIT PROTEIN BL17M"/>
    <property type="match status" value="1"/>
</dbReference>
<evidence type="ECO:0000256" key="1">
    <source>
        <dbReference type="ARBA" id="ARBA00008777"/>
    </source>
</evidence>
<feature type="compositionally biased region" description="Low complexity" evidence="6">
    <location>
        <begin position="120"/>
        <end position="135"/>
    </location>
</feature>
<dbReference type="PANTHER" id="PTHR14413">
    <property type="entry name" value="RIBOSOMAL PROTEIN L17"/>
    <property type="match status" value="1"/>
</dbReference>
<accession>A0A2W5KGP1</accession>
<reference evidence="7 8" key="1">
    <citation type="submission" date="2017-08" db="EMBL/GenBank/DDBJ databases">
        <title>Infants hospitalized years apart are colonized by the same room-sourced microbial strains.</title>
        <authorList>
            <person name="Brooks B."/>
            <person name="Olm M.R."/>
            <person name="Firek B.A."/>
            <person name="Baker R."/>
            <person name="Thomas B.C."/>
            <person name="Morowitz M.J."/>
            <person name="Banfield J.F."/>
        </authorList>
    </citation>
    <scope>NUCLEOTIDE SEQUENCE [LARGE SCALE GENOMIC DNA]</scope>
    <source>
        <strain evidence="7">S2_006_000_R1_57</strain>
    </source>
</reference>
<dbReference type="GO" id="GO:0022625">
    <property type="term" value="C:cytosolic large ribosomal subunit"/>
    <property type="evidence" value="ECO:0007669"/>
    <property type="project" value="TreeGrafter"/>
</dbReference>
<evidence type="ECO:0000256" key="5">
    <source>
        <dbReference type="RuleBase" id="RU000660"/>
    </source>
</evidence>
<dbReference type="AlphaFoldDB" id="A0A2W5KGP1"/>
<evidence type="ECO:0000313" key="7">
    <source>
        <dbReference type="EMBL" id="PZP88699.1"/>
    </source>
</evidence>
<dbReference type="Gene3D" id="3.90.1030.10">
    <property type="entry name" value="Ribosomal protein L17"/>
    <property type="match status" value="1"/>
</dbReference>
<evidence type="ECO:0000256" key="3">
    <source>
        <dbReference type="ARBA" id="ARBA00023274"/>
    </source>
</evidence>
<dbReference type="EMBL" id="QFOZ01000008">
    <property type="protein sequence ID" value="PZP88699.1"/>
    <property type="molecule type" value="Genomic_DNA"/>
</dbReference>
<keyword evidence="2 4" id="KW-0689">Ribosomal protein</keyword>
<name>A0A2W5KGP1_9ACTN</name>
<gene>
    <name evidence="4" type="primary">rplQ</name>
    <name evidence="7" type="ORF">DI579_05630</name>
</gene>
<dbReference type="PROSITE" id="PS01167">
    <property type="entry name" value="RIBOSOMAL_L17"/>
    <property type="match status" value="1"/>
</dbReference>
<dbReference type="NCBIfam" id="TIGR00059">
    <property type="entry name" value="L17"/>
    <property type="match status" value="1"/>
</dbReference>
<dbReference type="GO" id="GO:0006412">
    <property type="term" value="P:translation"/>
    <property type="evidence" value="ECO:0007669"/>
    <property type="project" value="UniProtKB-UniRule"/>
</dbReference>
<comment type="subunit">
    <text evidence="4">Part of the 50S ribosomal subunit. Contacts protein L32.</text>
</comment>
<feature type="region of interest" description="Disordered" evidence="6">
    <location>
        <begin position="120"/>
        <end position="202"/>
    </location>
</feature>
<dbReference type="FunFam" id="3.90.1030.10:FF:000001">
    <property type="entry name" value="50S ribosomal protein L17"/>
    <property type="match status" value="1"/>
</dbReference>
<protein>
    <recommendedName>
        <fullName evidence="4">Large ribosomal subunit protein bL17</fullName>
    </recommendedName>
</protein>
<evidence type="ECO:0000256" key="6">
    <source>
        <dbReference type="SAM" id="MobiDB-lite"/>
    </source>
</evidence>
<proteinExistence type="inferred from homology"/>
<evidence type="ECO:0000313" key="8">
    <source>
        <dbReference type="Proteomes" id="UP000248606"/>
    </source>
</evidence>
<dbReference type="Proteomes" id="UP000248606">
    <property type="component" value="Unassembled WGS sequence"/>
</dbReference>
<sequence length="234" mass="25022">MPKPKKGNRLGGSASHQEKILANMASQLFEHGAITTTEAKAKSLRPYAEKLITKAKDGSLAARRNAAKAIRNKDALAQLFEEIGPMFAERDGGYTRIIKLENRKGDNAPMAQISLVTESTATAEASRATRVAASKKASEDKAAKKEAGKTAKAESAHDSAKAADSDNDLPAGAHAPLEDPNEAPEGFPIKGNANSKKYHVPGSSFYDRTVAQIWFATEEDAEAAGYEKPKSQQK</sequence>
<comment type="caution">
    <text evidence="7">The sequence shown here is derived from an EMBL/GenBank/DDBJ whole genome shotgun (WGS) entry which is preliminary data.</text>
</comment>
<dbReference type="InterPro" id="IPR036373">
    <property type="entry name" value="Ribosomal_bL17_sf"/>
</dbReference>
<dbReference type="InterPro" id="IPR047859">
    <property type="entry name" value="Ribosomal_bL17_CS"/>
</dbReference>
<evidence type="ECO:0000256" key="4">
    <source>
        <dbReference type="HAMAP-Rule" id="MF_01368"/>
    </source>
</evidence>
<dbReference type="SUPFAM" id="SSF64263">
    <property type="entry name" value="Prokaryotic ribosomal protein L17"/>
    <property type="match status" value="1"/>
</dbReference>
<dbReference type="HAMAP" id="MF_01368">
    <property type="entry name" value="Ribosomal_bL17"/>
    <property type="match status" value="1"/>
</dbReference>
<dbReference type="InterPro" id="IPR000456">
    <property type="entry name" value="Ribosomal_bL17"/>
</dbReference>
<organism evidence="7 8">
    <name type="scientific">Lawsonella clevelandensis</name>
    <dbReference type="NCBI Taxonomy" id="1528099"/>
    <lineage>
        <taxon>Bacteria</taxon>
        <taxon>Bacillati</taxon>
        <taxon>Actinomycetota</taxon>
        <taxon>Actinomycetes</taxon>
        <taxon>Mycobacteriales</taxon>
        <taxon>Lawsonellaceae</taxon>
        <taxon>Lawsonella</taxon>
    </lineage>
</organism>
<dbReference type="RefSeq" id="WP_290595747.1">
    <property type="nucleotide sequence ID" value="NZ_CAKZIO010000004.1"/>
</dbReference>
<dbReference type="Pfam" id="PF01196">
    <property type="entry name" value="Ribosomal_L17"/>
    <property type="match status" value="1"/>
</dbReference>